<sequence length="77" mass="9146">MDREAFTVDHVRQLLCEQFGIPDGTWHYHKARMPQPDQTYGGWPFYSATQIDFVRAYWLKQSGVKRYLRQKAEQPVA</sequence>
<proteinExistence type="predicted"/>
<organism evidence="1 2">
    <name type="scientific">Gemmata obscuriglobus</name>
    <dbReference type="NCBI Taxonomy" id="114"/>
    <lineage>
        <taxon>Bacteria</taxon>
        <taxon>Pseudomonadati</taxon>
        <taxon>Planctomycetota</taxon>
        <taxon>Planctomycetia</taxon>
        <taxon>Gemmatales</taxon>
        <taxon>Gemmataceae</taxon>
        <taxon>Gemmata</taxon>
    </lineage>
</organism>
<dbReference type="AlphaFoldDB" id="A0A2Z3H1A1"/>
<reference evidence="1 2" key="1">
    <citation type="submission" date="2018-01" db="EMBL/GenBank/DDBJ databases">
        <title>G. obscuriglobus.</title>
        <authorList>
            <person name="Franke J."/>
            <person name="Blomberg W."/>
            <person name="Selmecki A."/>
        </authorList>
    </citation>
    <scope>NUCLEOTIDE SEQUENCE [LARGE SCALE GENOMIC DNA]</scope>
    <source>
        <strain evidence="1 2">DSM 5831</strain>
    </source>
</reference>
<keyword evidence="2" id="KW-1185">Reference proteome</keyword>
<accession>A0A2Z3H1A1</accession>
<gene>
    <name evidence="1" type="ORF">C1280_24160</name>
</gene>
<evidence type="ECO:0000313" key="2">
    <source>
        <dbReference type="Proteomes" id="UP000245802"/>
    </source>
</evidence>
<dbReference type="Proteomes" id="UP000245802">
    <property type="component" value="Chromosome"/>
</dbReference>
<evidence type="ECO:0000313" key="1">
    <source>
        <dbReference type="EMBL" id="AWM39793.1"/>
    </source>
</evidence>
<protein>
    <submittedName>
        <fullName evidence="1">Uncharacterized protein</fullName>
    </submittedName>
</protein>
<dbReference type="EMBL" id="CP025958">
    <property type="protein sequence ID" value="AWM39793.1"/>
    <property type="molecule type" value="Genomic_DNA"/>
</dbReference>
<dbReference type="KEGG" id="gog:C1280_24160"/>
<name>A0A2Z3H1A1_9BACT</name>